<dbReference type="Proteomes" id="UP000681720">
    <property type="component" value="Unassembled WGS sequence"/>
</dbReference>
<feature type="non-terminal residue" evidence="3">
    <location>
        <position position="52"/>
    </location>
</feature>
<accession>A0A8S3AWV5</accession>
<proteinExistence type="predicted"/>
<gene>
    <name evidence="2" type="ORF">BYL167_LOCUS37439</name>
    <name evidence="3" type="ORF">GIL414_LOCUS45829</name>
    <name evidence="4" type="ORF">SMN809_LOCUS51456</name>
</gene>
<sequence length="52" mass="5928">PKKRPSAEKLLEHPFFHGNLSPSIARDLLDRLHNGTASNQTSEDRDDDDDDR</sequence>
<feature type="non-terminal residue" evidence="3">
    <location>
        <position position="1"/>
    </location>
</feature>
<evidence type="ECO:0000256" key="1">
    <source>
        <dbReference type="SAM" id="MobiDB-lite"/>
    </source>
</evidence>
<evidence type="ECO:0000313" key="4">
    <source>
        <dbReference type="EMBL" id="CAF4894994.1"/>
    </source>
</evidence>
<dbReference type="EMBL" id="CAJOBJ010142156">
    <property type="protein sequence ID" value="CAF4768015.1"/>
    <property type="molecule type" value="Genomic_DNA"/>
</dbReference>
<dbReference type="Gene3D" id="1.10.510.10">
    <property type="entry name" value="Transferase(Phosphotransferase) domain 1"/>
    <property type="match status" value="1"/>
</dbReference>
<evidence type="ECO:0000313" key="5">
    <source>
        <dbReference type="Proteomes" id="UP000681720"/>
    </source>
</evidence>
<protein>
    <submittedName>
        <fullName evidence="3">Uncharacterized protein</fullName>
    </submittedName>
</protein>
<dbReference type="EMBL" id="CAJOBH010084779">
    <property type="protein sequence ID" value="CAF4534439.1"/>
    <property type="molecule type" value="Genomic_DNA"/>
</dbReference>
<organism evidence="3 5">
    <name type="scientific">Rotaria magnacalcarata</name>
    <dbReference type="NCBI Taxonomy" id="392030"/>
    <lineage>
        <taxon>Eukaryota</taxon>
        <taxon>Metazoa</taxon>
        <taxon>Spiralia</taxon>
        <taxon>Gnathifera</taxon>
        <taxon>Rotifera</taxon>
        <taxon>Eurotatoria</taxon>
        <taxon>Bdelloidea</taxon>
        <taxon>Philodinida</taxon>
        <taxon>Philodinidae</taxon>
        <taxon>Rotaria</taxon>
    </lineage>
</organism>
<evidence type="ECO:0000313" key="3">
    <source>
        <dbReference type="EMBL" id="CAF4768015.1"/>
    </source>
</evidence>
<feature type="region of interest" description="Disordered" evidence="1">
    <location>
        <begin position="1"/>
        <end position="52"/>
    </location>
</feature>
<dbReference type="EMBL" id="CAJOBI010172519">
    <property type="protein sequence ID" value="CAF4894994.1"/>
    <property type="molecule type" value="Genomic_DNA"/>
</dbReference>
<name>A0A8S3AWV5_9BILA</name>
<evidence type="ECO:0000313" key="2">
    <source>
        <dbReference type="EMBL" id="CAF4534439.1"/>
    </source>
</evidence>
<feature type="compositionally biased region" description="Basic and acidic residues" evidence="1">
    <location>
        <begin position="1"/>
        <end position="15"/>
    </location>
</feature>
<reference evidence="3" key="1">
    <citation type="submission" date="2021-02" db="EMBL/GenBank/DDBJ databases">
        <authorList>
            <person name="Nowell W R."/>
        </authorList>
    </citation>
    <scope>NUCLEOTIDE SEQUENCE</scope>
</reference>
<dbReference type="Proteomes" id="UP000676336">
    <property type="component" value="Unassembled WGS sequence"/>
</dbReference>
<dbReference type="Proteomes" id="UP000681967">
    <property type="component" value="Unassembled WGS sequence"/>
</dbReference>
<comment type="caution">
    <text evidence="3">The sequence shown here is derived from an EMBL/GenBank/DDBJ whole genome shotgun (WGS) entry which is preliminary data.</text>
</comment>
<dbReference type="AlphaFoldDB" id="A0A8S3AWV5"/>